<dbReference type="VEuPathDB" id="FungiDB:MPH_05989"/>
<dbReference type="EMBL" id="AHHD01000261">
    <property type="protein sequence ID" value="EKG16786.1"/>
    <property type="molecule type" value="Genomic_DNA"/>
</dbReference>
<accession>K2R396</accession>
<proteinExistence type="predicted"/>
<organism evidence="2 3">
    <name type="scientific">Macrophomina phaseolina (strain MS6)</name>
    <name type="common">Charcoal rot fungus</name>
    <dbReference type="NCBI Taxonomy" id="1126212"/>
    <lineage>
        <taxon>Eukaryota</taxon>
        <taxon>Fungi</taxon>
        <taxon>Dikarya</taxon>
        <taxon>Ascomycota</taxon>
        <taxon>Pezizomycotina</taxon>
        <taxon>Dothideomycetes</taxon>
        <taxon>Dothideomycetes incertae sedis</taxon>
        <taxon>Botryosphaeriales</taxon>
        <taxon>Botryosphaeriaceae</taxon>
        <taxon>Macrophomina</taxon>
    </lineage>
</organism>
<feature type="region of interest" description="Disordered" evidence="1">
    <location>
        <begin position="1"/>
        <end position="36"/>
    </location>
</feature>
<evidence type="ECO:0000313" key="3">
    <source>
        <dbReference type="Proteomes" id="UP000007129"/>
    </source>
</evidence>
<dbReference type="InParanoid" id="K2R396"/>
<evidence type="ECO:0000313" key="2">
    <source>
        <dbReference type="EMBL" id="EKG16786.1"/>
    </source>
</evidence>
<dbReference type="AlphaFoldDB" id="K2R396"/>
<gene>
    <name evidence="2" type="ORF">MPH_05989</name>
</gene>
<dbReference type="HOGENOM" id="CLU_1540351_0_0_1"/>
<comment type="caution">
    <text evidence="2">The sequence shown here is derived from an EMBL/GenBank/DDBJ whole genome shotgun (WGS) entry which is preliminary data.</text>
</comment>
<reference evidence="2 3" key="1">
    <citation type="journal article" date="2012" name="BMC Genomics">
        <title>Tools to kill: Genome of one of the most destructive plant pathogenic fungi Macrophomina phaseolina.</title>
        <authorList>
            <person name="Islam M.S."/>
            <person name="Haque M.S."/>
            <person name="Islam M.M."/>
            <person name="Emdad E.M."/>
            <person name="Halim A."/>
            <person name="Hossen Q.M.M."/>
            <person name="Hossain M.Z."/>
            <person name="Ahmed B."/>
            <person name="Rahim S."/>
            <person name="Rahman M.S."/>
            <person name="Alam M.M."/>
            <person name="Hou S."/>
            <person name="Wan X."/>
            <person name="Saito J.A."/>
            <person name="Alam M."/>
        </authorList>
    </citation>
    <scope>NUCLEOTIDE SEQUENCE [LARGE SCALE GENOMIC DNA]</scope>
    <source>
        <strain evidence="2 3">MS6</strain>
    </source>
</reference>
<evidence type="ECO:0000256" key="1">
    <source>
        <dbReference type="SAM" id="MobiDB-lite"/>
    </source>
</evidence>
<dbReference type="Proteomes" id="UP000007129">
    <property type="component" value="Unassembled WGS sequence"/>
</dbReference>
<protein>
    <submittedName>
        <fullName evidence="2">Uncharacterized protein</fullName>
    </submittedName>
</protein>
<name>K2R396_MACPH</name>
<sequence>MSLSRESKSWLGPKLLCRPNGKGERPRRRVPSDGADCGRVAVPVRRNPSSSTRARDVGCAEEMLRGQDMAGVYGTHEKLVNAIVCCFRAPTCVSSSSGEVFCWRCRRGADMCTFCKEDGIKWKKLMSSTELQVPKVGNGRVGCVVFRVVPNVCRNQEKGEERKNNNNSRTPASS</sequence>